<accession>A0A0A8ZZ92</accession>
<protein>
    <submittedName>
        <fullName evidence="1">Uncharacterized protein</fullName>
    </submittedName>
</protein>
<name>A0A0A8ZZ92_ARUDO</name>
<organism evidence="1">
    <name type="scientific">Arundo donax</name>
    <name type="common">Giant reed</name>
    <name type="synonym">Donax arundinaceus</name>
    <dbReference type="NCBI Taxonomy" id="35708"/>
    <lineage>
        <taxon>Eukaryota</taxon>
        <taxon>Viridiplantae</taxon>
        <taxon>Streptophyta</taxon>
        <taxon>Embryophyta</taxon>
        <taxon>Tracheophyta</taxon>
        <taxon>Spermatophyta</taxon>
        <taxon>Magnoliopsida</taxon>
        <taxon>Liliopsida</taxon>
        <taxon>Poales</taxon>
        <taxon>Poaceae</taxon>
        <taxon>PACMAD clade</taxon>
        <taxon>Arundinoideae</taxon>
        <taxon>Arundineae</taxon>
        <taxon>Arundo</taxon>
    </lineage>
</organism>
<proteinExistence type="predicted"/>
<sequence>MVLHQNGLFSVRSIYKALINDNVLSTNNFL</sequence>
<evidence type="ECO:0000313" key="1">
    <source>
        <dbReference type="EMBL" id="JAD43048.1"/>
    </source>
</evidence>
<dbReference type="EMBL" id="GBRH01254847">
    <property type="protein sequence ID" value="JAD43048.1"/>
    <property type="molecule type" value="Transcribed_RNA"/>
</dbReference>
<dbReference type="AlphaFoldDB" id="A0A0A8ZZ92"/>
<reference evidence="1" key="1">
    <citation type="submission" date="2014-09" db="EMBL/GenBank/DDBJ databases">
        <authorList>
            <person name="Magalhaes I.L.F."/>
            <person name="Oliveira U."/>
            <person name="Santos F.R."/>
            <person name="Vidigal T.H.D.A."/>
            <person name="Brescovit A.D."/>
            <person name="Santos A.J."/>
        </authorList>
    </citation>
    <scope>NUCLEOTIDE SEQUENCE</scope>
    <source>
        <tissue evidence="1">Shoot tissue taken approximately 20 cm above the soil surface</tissue>
    </source>
</reference>
<reference evidence="1" key="2">
    <citation type="journal article" date="2015" name="Data Brief">
        <title>Shoot transcriptome of the giant reed, Arundo donax.</title>
        <authorList>
            <person name="Barrero R.A."/>
            <person name="Guerrero F.D."/>
            <person name="Moolhuijzen P."/>
            <person name="Goolsby J.A."/>
            <person name="Tidwell J."/>
            <person name="Bellgard S.E."/>
            <person name="Bellgard M.I."/>
        </authorList>
    </citation>
    <scope>NUCLEOTIDE SEQUENCE</scope>
    <source>
        <tissue evidence="1">Shoot tissue taken approximately 20 cm above the soil surface</tissue>
    </source>
</reference>